<dbReference type="AlphaFoldDB" id="A0A4S2L887"/>
<dbReference type="EMBL" id="SJOL01008995">
    <property type="protein sequence ID" value="TGZ59090.1"/>
    <property type="molecule type" value="Genomic_DNA"/>
</dbReference>
<protein>
    <submittedName>
        <fullName evidence="2">Uncharacterized protein</fullName>
    </submittedName>
</protein>
<proteinExistence type="predicted"/>
<gene>
    <name evidence="2" type="ORF">CRM22_009263</name>
</gene>
<dbReference type="OrthoDB" id="6226086at2759"/>
<name>A0A4S2L887_OPIFE</name>
<comment type="caution">
    <text evidence="2">The sequence shown here is derived from an EMBL/GenBank/DDBJ whole genome shotgun (WGS) entry which is preliminary data.</text>
</comment>
<feature type="compositionally biased region" description="Polar residues" evidence="1">
    <location>
        <begin position="1"/>
        <end position="25"/>
    </location>
</feature>
<feature type="region of interest" description="Disordered" evidence="1">
    <location>
        <begin position="1"/>
        <end position="30"/>
    </location>
</feature>
<reference evidence="2 3" key="1">
    <citation type="journal article" date="2019" name="BMC Genomics">
        <title>New insights from Opisthorchis felineus genome: update on genomics of the epidemiologically important liver flukes.</title>
        <authorList>
            <person name="Ershov N.I."/>
            <person name="Mordvinov V.A."/>
            <person name="Prokhortchouk E.B."/>
            <person name="Pakharukova M.Y."/>
            <person name="Gunbin K.V."/>
            <person name="Ustyantsev K."/>
            <person name="Genaev M.A."/>
            <person name="Blinov A.G."/>
            <person name="Mazur A."/>
            <person name="Boulygina E."/>
            <person name="Tsygankova S."/>
            <person name="Khrameeva E."/>
            <person name="Chekanov N."/>
            <person name="Fan G."/>
            <person name="Xiao A."/>
            <person name="Zhang H."/>
            <person name="Xu X."/>
            <person name="Yang H."/>
            <person name="Solovyev V."/>
            <person name="Lee S.M."/>
            <person name="Liu X."/>
            <person name="Afonnikov D.A."/>
            <person name="Skryabin K.G."/>
        </authorList>
    </citation>
    <scope>NUCLEOTIDE SEQUENCE [LARGE SCALE GENOMIC DNA]</scope>
    <source>
        <strain evidence="2">AK-0245</strain>
        <tissue evidence="2">Whole organism</tissue>
    </source>
</reference>
<accession>A0A4S2L887</accession>
<evidence type="ECO:0000256" key="1">
    <source>
        <dbReference type="SAM" id="MobiDB-lite"/>
    </source>
</evidence>
<sequence length="107" mass="11866">MTFSATSTVNNSNRPSTHGSVSGTSALGPFPMEERYDTVSSLAKRTLNIELPDTHASANRALFVFSENNLIRKAARNIIEWGYPFHGYDYLGCSSTFQDGSEHYHSM</sequence>
<organism evidence="2 3">
    <name type="scientific">Opisthorchis felineus</name>
    <dbReference type="NCBI Taxonomy" id="147828"/>
    <lineage>
        <taxon>Eukaryota</taxon>
        <taxon>Metazoa</taxon>
        <taxon>Spiralia</taxon>
        <taxon>Lophotrochozoa</taxon>
        <taxon>Platyhelminthes</taxon>
        <taxon>Trematoda</taxon>
        <taxon>Digenea</taxon>
        <taxon>Opisthorchiida</taxon>
        <taxon>Opisthorchiata</taxon>
        <taxon>Opisthorchiidae</taxon>
        <taxon>Opisthorchis</taxon>
    </lineage>
</organism>
<keyword evidence="3" id="KW-1185">Reference proteome</keyword>
<evidence type="ECO:0000313" key="2">
    <source>
        <dbReference type="EMBL" id="TGZ59090.1"/>
    </source>
</evidence>
<evidence type="ECO:0000313" key="3">
    <source>
        <dbReference type="Proteomes" id="UP000308267"/>
    </source>
</evidence>
<dbReference type="Proteomes" id="UP000308267">
    <property type="component" value="Unassembled WGS sequence"/>
</dbReference>